<name>A0A1G6HPJ9_9BACI</name>
<accession>A0A1G6HPJ9</accession>
<evidence type="ECO:0000313" key="4">
    <source>
        <dbReference type="EMBL" id="SDB96162.1"/>
    </source>
</evidence>
<dbReference type="InterPro" id="IPR002477">
    <property type="entry name" value="Peptidoglycan-bd-like"/>
</dbReference>
<dbReference type="GO" id="GO:0030288">
    <property type="term" value="C:outer membrane-bounded periplasmic space"/>
    <property type="evidence" value="ECO:0007669"/>
    <property type="project" value="TreeGrafter"/>
</dbReference>
<evidence type="ECO:0000313" key="5">
    <source>
        <dbReference type="Proteomes" id="UP000242662"/>
    </source>
</evidence>
<dbReference type="SUPFAM" id="SSF47090">
    <property type="entry name" value="PGBD-like"/>
    <property type="match status" value="1"/>
</dbReference>
<dbReference type="GO" id="GO:0008745">
    <property type="term" value="F:N-acetylmuramoyl-L-alanine amidase activity"/>
    <property type="evidence" value="ECO:0007669"/>
    <property type="project" value="InterPro"/>
</dbReference>
<gene>
    <name evidence="4" type="ORF">SAMN05421737_104112</name>
</gene>
<dbReference type="Gene3D" id="1.10.101.10">
    <property type="entry name" value="PGBD-like superfamily/PGBD"/>
    <property type="match status" value="1"/>
</dbReference>
<dbReference type="InterPro" id="IPR036366">
    <property type="entry name" value="PGBDSf"/>
</dbReference>
<dbReference type="CDD" id="cd02696">
    <property type="entry name" value="MurNAc-LAA"/>
    <property type="match status" value="1"/>
</dbReference>
<protein>
    <submittedName>
        <fullName evidence="4">N-acetylmuramoyl-L-alanine amidase</fullName>
    </submittedName>
</protein>
<dbReference type="Pfam" id="PF01471">
    <property type="entry name" value="PG_binding_1"/>
    <property type="match status" value="1"/>
</dbReference>
<dbReference type="InterPro" id="IPR002508">
    <property type="entry name" value="MurNAc-LAA_cat"/>
</dbReference>
<dbReference type="Gene3D" id="3.40.630.40">
    <property type="entry name" value="Zn-dependent exopeptidases"/>
    <property type="match status" value="1"/>
</dbReference>
<dbReference type="PANTHER" id="PTHR30404:SF0">
    <property type="entry name" value="N-ACETYLMURAMOYL-L-ALANINE AMIDASE AMIC"/>
    <property type="match status" value="1"/>
</dbReference>
<dbReference type="InterPro" id="IPR036365">
    <property type="entry name" value="PGBD-like_sf"/>
</dbReference>
<dbReference type="SUPFAM" id="SSF53187">
    <property type="entry name" value="Zn-dependent exopeptidases"/>
    <property type="match status" value="1"/>
</dbReference>
<dbReference type="SMART" id="SM00646">
    <property type="entry name" value="Ami_3"/>
    <property type="match status" value="1"/>
</dbReference>
<dbReference type="RefSeq" id="WP_245701094.1">
    <property type="nucleotide sequence ID" value="NZ_FMYM01000004.1"/>
</dbReference>
<dbReference type="Proteomes" id="UP000242662">
    <property type="component" value="Unassembled WGS sequence"/>
</dbReference>
<sequence>MKVAICAGHGGNNSTPGKRSPDNEFEWDFNNKVVLSAIAVLEASGAQVLRLDDASGKTDVPLKTRTDRANSWGADVYVSVHHNAVREGVWGDHGGTETYTQNGNYPSTERLAKEIHKCIVKAMGLRDRGLKKANFHITRETRMHAVLTEAGFMDSRTDIKVLRDDSKLRAQGEAIAEGILAHFGKKAAKPRSKKKSKASTGKASLPNSIFRAVRPYPKGSGVRRVQQALASLRFYPDRGARHNGIDGVYGPKTANAVRRFQSMHYGIREDGIYGPQTRKKLLELL</sequence>
<dbReference type="EMBL" id="FMYM01000004">
    <property type="protein sequence ID" value="SDB96162.1"/>
    <property type="molecule type" value="Genomic_DNA"/>
</dbReference>
<dbReference type="Pfam" id="PF01520">
    <property type="entry name" value="Amidase_3"/>
    <property type="match status" value="1"/>
</dbReference>
<reference evidence="5" key="1">
    <citation type="submission" date="2016-09" db="EMBL/GenBank/DDBJ databases">
        <authorList>
            <person name="Varghese N."/>
            <person name="Submissions S."/>
        </authorList>
    </citation>
    <scope>NUCLEOTIDE SEQUENCE [LARGE SCALE GENOMIC DNA]</scope>
    <source>
        <strain evidence="5">25nlg</strain>
    </source>
</reference>
<evidence type="ECO:0000256" key="1">
    <source>
        <dbReference type="ARBA" id="ARBA00022801"/>
    </source>
</evidence>
<keyword evidence="5" id="KW-1185">Reference proteome</keyword>
<dbReference type="PANTHER" id="PTHR30404">
    <property type="entry name" value="N-ACETYLMURAMOYL-L-ALANINE AMIDASE"/>
    <property type="match status" value="1"/>
</dbReference>
<proteinExistence type="predicted"/>
<dbReference type="InterPro" id="IPR050695">
    <property type="entry name" value="N-acetylmuramoyl_amidase_3"/>
</dbReference>
<dbReference type="STRING" id="1464122.SAMN05421737_104112"/>
<evidence type="ECO:0000256" key="2">
    <source>
        <dbReference type="SAM" id="MobiDB-lite"/>
    </source>
</evidence>
<feature type="region of interest" description="Disordered" evidence="2">
    <location>
        <begin position="1"/>
        <end position="21"/>
    </location>
</feature>
<dbReference type="AlphaFoldDB" id="A0A1G6HPJ9"/>
<keyword evidence="1" id="KW-0378">Hydrolase</keyword>
<organism evidence="4 5">
    <name type="scientific">Shouchella lonarensis</name>
    <dbReference type="NCBI Taxonomy" id="1464122"/>
    <lineage>
        <taxon>Bacteria</taxon>
        <taxon>Bacillati</taxon>
        <taxon>Bacillota</taxon>
        <taxon>Bacilli</taxon>
        <taxon>Bacillales</taxon>
        <taxon>Bacillaceae</taxon>
        <taxon>Shouchella</taxon>
    </lineage>
</organism>
<feature type="domain" description="MurNAc-LAA" evidence="3">
    <location>
        <begin position="66"/>
        <end position="180"/>
    </location>
</feature>
<dbReference type="GO" id="GO:0009253">
    <property type="term" value="P:peptidoglycan catabolic process"/>
    <property type="evidence" value="ECO:0007669"/>
    <property type="project" value="InterPro"/>
</dbReference>
<evidence type="ECO:0000259" key="3">
    <source>
        <dbReference type="SMART" id="SM00646"/>
    </source>
</evidence>